<feature type="transmembrane region" description="Helical" evidence="6">
    <location>
        <begin position="130"/>
        <end position="152"/>
    </location>
</feature>
<name>A0A5M9RBH7_9GAMM</name>
<dbReference type="PRINTS" id="PR01036">
    <property type="entry name" value="TCRTETB"/>
</dbReference>
<evidence type="ECO:0000256" key="5">
    <source>
        <dbReference type="ARBA" id="ARBA00023136"/>
    </source>
</evidence>
<evidence type="ECO:0000256" key="4">
    <source>
        <dbReference type="ARBA" id="ARBA00022989"/>
    </source>
</evidence>
<reference evidence="8 9" key="1">
    <citation type="submission" date="2019-09" db="EMBL/GenBank/DDBJ databases">
        <title>Draft genome sequence of various Type strains from the CCUG.</title>
        <authorList>
            <person name="Pineiro-Iglesias B."/>
            <person name="Tunovic T."/>
            <person name="Unosson C."/>
            <person name="Inganas E."/>
            <person name="Ohlen M."/>
            <person name="Cardew S."/>
            <person name="Jensie-Markopoulos S."/>
            <person name="Salva-Serra F."/>
            <person name="Jaen-Luchoro D."/>
            <person name="Karlsson R."/>
            <person name="Svensson-Stadler L."/>
            <person name="Chun J."/>
            <person name="Moore E."/>
        </authorList>
    </citation>
    <scope>NUCLEOTIDE SEQUENCE [LARGE SCALE GENOMIC DNA]</scope>
    <source>
        <strain evidence="8 9">CCUG 53682T</strain>
    </source>
</reference>
<comment type="subcellular location">
    <subcellularLocation>
        <location evidence="1">Cell membrane</location>
        <topology evidence="1">Multi-pass membrane protein</topology>
    </subcellularLocation>
</comment>
<feature type="transmembrane region" description="Helical" evidence="6">
    <location>
        <begin position="358"/>
        <end position="378"/>
    </location>
</feature>
<dbReference type="SUPFAM" id="SSF103473">
    <property type="entry name" value="MFS general substrate transporter"/>
    <property type="match status" value="1"/>
</dbReference>
<evidence type="ECO:0000313" key="8">
    <source>
        <dbReference type="EMBL" id="KAA8718110.1"/>
    </source>
</evidence>
<gene>
    <name evidence="8" type="ORF">F4V73_05210</name>
</gene>
<dbReference type="InterPro" id="IPR020846">
    <property type="entry name" value="MFS_dom"/>
</dbReference>
<dbReference type="InterPro" id="IPR036259">
    <property type="entry name" value="MFS_trans_sf"/>
</dbReference>
<protein>
    <submittedName>
        <fullName evidence="8">MFS transporter</fullName>
    </submittedName>
</protein>
<evidence type="ECO:0000259" key="7">
    <source>
        <dbReference type="PROSITE" id="PS50850"/>
    </source>
</evidence>
<dbReference type="PROSITE" id="PS50850">
    <property type="entry name" value="MFS"/>
    <property type="match status" value="1"/>
</dbReference>
<dbReference type="GO" id="GO:0005886">
    <property type="term" value="C:plasma membrane"/>
    <property type="evidence" value="ECO:0007669"/>
    <property type="project" value="UniProtKB-SubCell"/>
</dbReference>
<keyword evidence="2" id="KW-1003">Cell membrane</keyword>
<dbReference type="Pfam" id="PF07690">
    <property type="entry name" value="MFS_1"/>
    <property type="match status" value="1"/>
</dbReference>
<feature type="transmembrane region" description="Helical" evidence="6">
    <location>
        <begin position="292"/>
        <end position="313"/>
    </location>
</feature>
<feature type="transmembrane region" description="Helical" evidence="6">
    <location>
        <begin position="238"/>
        <end position="257"/>
    </location>
</feature>
<dbReference type="InterPro" id="IPR011701">
    <property type="entry name" value="MFS"/>
</dbReference>
<evidence type="ECO:0000256" key="2">
    <source>
        <dbReference type="ARBA" id="ARBA00022475"/>
    </source>
</evidence>
<evidence type="ECO:0000256" key="6">
    <source>
        <dbReference type="SAM" id="Phobius"/>
    </source>
</evidence>
<sequence>MTSPYLLPVLAMIVFFTGVTEFMVSPMLTPLAEAFSVTPAQSSWLIAVYTLSYAVAAPFMGRISDRVNRYKLLQAALLLFAADGFALALAPGFVAAAGLRVLGGLASAALIPTVFALIAEQFPPSLRATIMGYVMTGMTLGIVSGPVMAGWLTARTGWYMPFILTATGGLIMWLICVFLFRNISTTLLSVSHKTGKIRDNPRLIGFLMAKGLWNSVVVTLFVLSGELLRLRFGLPTEMVGFISGIFGGGLLLGNILLPFIIRRYRAESRLLLISLTGMTLMIAAFIRGTGGLYYSLLWMMLWGGMLGIAAPVSTSVVAERAGANKGEALALSESMNNVGIFILLPGAAALLASQGSTVLLFASVILLCIATGLTGYLIRPVNGKWKNNNERHS</sequence>
<feature type="transmembrane region" description="Helical" evidence="6">
    <location>
        <begin position="158"/>
        <end position="180"/>
    </location>
</feature>
<feature type="domain" description="Major facilitator superfamily (MFS) profile" evidence="7">
    <location>
        <begin position="6"/>
        <end position="383"/>
    </location>
</feature>
<dbReference type="InterPro" id="IPR050189">
    <property type="entry name" value="MFS_Efflux_Transporters"/>
</dbReference>
<evidence type="ECO:0000256" key="3">
    <source>
        <dbReference type="ARBA" id="ARBA00022692"/>
    </source>
</evidence>
<feature type="transmembrane region" description="Helical" evidence="6">
    <location>
        <begin position="101"/>
        <end position="118"/>
    </location>
</feature>
<feature type="transmembrane region" description="Helical" evidence="6">
    <location>
        <begin position="44"/>
        <end position="63"/>
    </location>
</feature>
<dbReference type="Gene3D" id="1.20.1250.20">
    <property type="entry name" value="MFS general substrate transporter like domains"/>
    <property type="match status" value="1"/>
</dbReference>
<dbReference type="GO" id="GO:0022857">
    <property type="term" value="F:transmembrane transporter activity"/>
    <property type="evidence" value="ECO:0007669"/>
    <property type="project" value="InterPro"/>
</dbReference>
<dbReference type="OrthoDB" id="9788453at2"/>
<dbReference type="PANTHER" id="PTHR43124:SF3">
    <property type="entry name" value="CHLORAMPHENICOL EFFLUX PUMP RV0191"/>
    <property type="match status" value="1"/>
</dbReference>
<organism evidence="8 9">
    <name type="scientific">Morganella psychrotolerans</name>
    <dbReference type="NCBI Taxonomy" id="368603"/>
    <lineage>
        <taxon>Bacteria</taxon>
        <taxon>Pseudomonadati</taxon>
        <taxon>Pseudomonadota</taxon>
        <taxon>Gammaproteobacteria</taxon>
        <taxon>Enterobacterales</taxon>
        <taxon>Morganellaceae</taxon>
        <taxon>Morganella</taxon>
    </lineage>
</organism>
<keyword evidence="4 6" id="KW-1133">Transmembrane helix</keyword>
<dbReference type="Proteomes" id="UP000322181">
    <property type="component" value="Unassembled WGS sequence"/>
</dbReference>
<feature type="transmembrane region" description="Helical" evidence="6">
    <location>
        <begin position="201"/>
        <end position="223"/>
    </location>
</feature>
<evidence type="ECO:0000313" key="9">
    <source>
        <dbReference type="Proteomes" id="UP000322181"/>
    </source>
</evidence>
<comment type="caution">
    <text evidence="8">The sequence shown here is derived from an EMBL/GenBank/DDBJ whole genome shotgun (WGS) entry which is preliminary data.</text>
</comment>
<keyword evidence="5 6" id="KW-0472">Membrane</keyword>
<feature type="transmembrane region" description="Helical" evidence="6">
    <location>
        <begin position="75"/>
        <end position="95"/>
    </location>
</feature>
<dbReference type="PANTHER" id="PTHR43124">
    <property type="entry name" value="PURINE EFFLUX PUMP PBUE"/>
    <property type="match status" value="1"/>
</dbReference>
<accession>A0A5M9RBH7</accession>
<keyword evidence="3 6" id="KW-0812">Transmembrane</keyword>
<dbReference type="AlphaFoldDB" id="A0A5M9RBH7"/>
<proteinExistence type="predicted"/>
<dbReference type="EMBL" id="VXKB01000001">
    <property type="protein sequence ID" value="KAA8718110.1"/>
    <property type="molecule type" value="Genomic_DNA"/>
</dbReference>
<feature type="transmembrane region" description="Helical" evidence="6">
    <location>
        <begin position="269"/>
        <end position="286"/>
    </location>
</feature>
<evidence type="ECO:0000256" key="1">
    <source>
        <dbReference type="ARBA" id="ARBA00004651"/>
    </source>
</evidence>
<feature type="transmembrane region" description="Helical" evidence="6">
    <location>
        <begin position="334"/>
        <end position="352"/>
    </location>
</feature>